<keyword evidence="1" id="KW-0175">Coiled coil</keyword>
<feature type="compositionally biased region" description="Acidic residues" evidence="2">
    <location>
        <begin position="94"/>
        <end position="131"/>
    </location>
</feature>
<feature type="coiled-coil region" evidence="1">
    <location>
        <begin position="180"/>
        <end position="249"/>
    </location>
</feature>
<dbReference type="Proteomes" id="UP000503046">
    <property type="component" value="Segment"/>
</dbReference>
<accession>A0A6G6XXT1</accession>
<organism evidence="3 4">
    <name type="scientific">Ochrobactrum phage vB_OspP_OH</name>
    <dbReference type="NCBI Taxonomy" id="2712957"/>
    <lineage>
        <taxon>Viruses</taxon>
        <taxon>Duplodnaviria</taxon>
        <taxon>Heunggongvirae</taxon>
        <taxon>Uroviricota</taxon>
        <taxon>Caudoviricetes</taxon>
        <taxon>Wolominvirus</taxon>
        <taxon>Wolominvirus OH</taxon>
    </lineage>
</organism>
<feature type="region of interest" description="Disordered" evidence="2">
    <location>
        <begin position="323"/>
        <end position="369"/>
    </location>
</feature>
<feature type="region of interest" description="Disordered" evidence="2">
    <location>
        <begin position="1"/>
        <end position="132"/>
    </location>
</feature>
<feature type="compositionally biased region" description="Basic and acidic residues" evidence="2">
    <location>
        <begin position="25"/>
        <end position="34"/>
    </location>
</feature>
<evidence type="ECO:0000256" key="1">
    <source>
        <dbReference type="SAM" id="Coils"/>
    </source>
</evidence>
<evidence type="ECO:0000313" key="3">
    <source>
        <dbReference type="EMBL" id="QIG66111.1"/>
    </source>
</evidence>
<sequence>MSDGIDQAANAFQVAMNEGNPAPRQEGDAPKEAEGLDFGDVFGNFNQHTDNSEPVAGGDEAVVPGKKAKKPAPKVEATGEDDDELTAEERAFLAEEEGDGEGNEDGDEADEGDGEGNEGDDEGEGDDGDTDMDQKFLVQIDGEEAEVTLQEALNGYIRTETFHKRMAMVDEGKKILSAEAAKLTQARDLVIQQLEEVEALSASLVPAEPDWDKLFAENPVQARALQKQYQELTKKIEETRAMRMKAIEDKNKADAEETKKYAASEFDKFIKLNPRIRTQADLEKEIKSMHRTARAVGFEDSEIFQVYDSRMLRILQKASKYDRMMASKPKPVNPNAKGATGKPTKANTKQSQERHQRQQQRLRRTGNVDDAAAVFQHILSRG</sequence>
<protein>
    <submittedName>
        <fullName evidence="3">Non-structural protein NSP1-like</fullName>
    </submittedName>
</protein>
<evidence type="ECO:0000256" key="2">
    <source>
        <dbReference type="SAM" id="MobiDB-lite"/>
    </source>
</evidence>
<proteinExistence type="predicted"/>
<keyword evidence="4" id="KW-1185">Reference proteome</keyword>
<dbReference type="EMBL" id="MT028492">
    <property type="protein sequence ID" value="QIG66111.1"/>
    <property type="molecule type" value="Genomic_DNA"/>
</dbReference>
<name>A0A6G6XXT1_9CAUD</name>
<gene>
    <name evidence="3" type="ORF">phiOH_p55</name>
</gene>
<reference evidence="3 4" key="1">
    <citation type="submission" date="2020-02" db="EMBL/GenBank/DDBJ databases">
        <title>Identification and Characterization of First Virulent Phages, Including a Novel Jumbo Virus, Infecting Ochrobactrum spp.</title>
        <authorList>
            <person name="Decewicz P."/>
            <person name="Golec P."/>
            <person name="Szymczak M."/>
            <person name="Radlinska M."/>
            <person name="Dziewit L."/>
        </authorList>
    </citation>
    <scope>NUCLEOTIDE SEQUENCE [LARGE SCALE GENOMIC DNA]</scope>
</reference>
<evidence type="ECO:0000313" key="4">
    <source>
        <dbReference type="Proteomes" id="UP000503046"/>
    </source>
</evidence>